<name>C3J940_POREA</name>
<evidence type="ECO:0000313" key="3">
    <source>
        <dbReference type="Proteomes" id="UP000004295"/>
    </source>
</evidence>
<proteinExistence type="predicted"/>
<protein>
    <submittedName>
        <fullName evidence="2">Uncharacterized protein</fullName>
    </submittedName>
</protein>
<feature type="chain" id="PRO_5002926243" evidence="1">
    <location>
        <begin position="22"/>
        <end position="233"/>
    </location>
</feature>
<dbReference type="AlphaFoldDB" id="C3J940"/>
<dbReference type="eggNOG" id="ENOG5033W45">
    <property type="taxonomic scope" value="Bacteria"/>
</dbReference>
<organism evidence="2 3">
    <name type="scientific">Porphyromonas endodontalis (strain ATCC 35406 / DSM 24491 / JCM 8526 / CCUG 16442 / BCRC 14492 / NCTC 13058 / HG 370)</name>
    <name type="common">Bacteroides endodontalis</name>
    <dbReference type="NCBI Taxonomy" id="553175"/>
    <lineage>
        <taxon>Bacteria</taxon>
        <taxon>Pseudomonadati</taxon>
        <taxon>Bacteroidota</taxon>
        <taxon>Bacteroidia</taxon>
        <taxon>Bacteroidales</taxon>
        <taxon>Porphyromonadaceae</taxon>
        <taxon>Porphyromonas</taxon>
    </lineage>
</organism>
<sequence>MRRLILIMLCSLSLFSLEAQKNNQGAKKINIRDIFLMLPEKAVDNRWSVEERKKLLTHVGVPAEGQEWIEPYVEVCDERNGYLRAYLSYPDPTLEVCYWNLKDGRKLVGVNNAFGYSDLKFYIYDRGRLREDRSLAPKVSEVKVEDFYETSQLSPKQRANLTDAFKHRLVFLFKLPQKGTSIEMYVGAREQDAEYDTMFDDLGLGDLVDTKYVVFRWVNERWVKEVKRIPRED</sequence>
<keyword evidence="1" id="KW-0732">Signal</keyword>
<dbReference type="GeneID" id="93366340"/>
<reference evidence="2 3" key="1">
    <citation type="submission" date="2009-04" db="EMBL/GenBank/DDBJ databases">
        <authorList>
            <person name="Sebastian Y."/>
            <person name="Madupu R."/>
            <person name="Durkin A.S."/>
            <person name="Torralba M."/>
            <person name="Methe B."/>
            <person name="Sutton G.G."/>
            <person name="Strausberg R.L."/>
            <person name="Nelson K.E."/>
        </authorList>
    </citation>
    <scope>NUCLEOTIDE SEQUENCE [LARGE SCALE GENOMIC DNA]</scope>
    <source>
        <strain evidence="3">ATCC 35406 / BCRC 14492 / JCM 8526 / NCTC 13058 / HG 370</strain>
    </source>
</reference>
<dbReference type="STRING" id="553175.POREN0001_0980"/>
<evidence type="ECO:0000313" key="2">
    <source>
        <dbReference type="EMBL" id="EEN83273.1"/>
    </source>
</evidence>
<keyword evidence="3" id="KW-1185">Reference proteome</keyword>
<accession>C3J940</accession>
<feature type="signal peptide" evidence="1">
    <location>
        <begin position="1"/>
        <end position="21"/>
    </location>
</feature>
<dbReference type="RefSeq" id="WP_004332902.1">
    <property type="nucleotide sequence ID" value="NZ_ACNN01000012.1"/>
</dbReference>
<dbReference type="EMBL" id="ACNN01000012">
    <property type="protein sequence ID" value="EEN83273.1"/>
    <property type="molecule type" value="Genomic_DNA"/>
</dbReference>
<evidence type="ECO:0000256" key="1">
    <source>
        <dbReference type="SAM" id="SignalP"/>
    </source>
</evidence>
<dbReference type="Proteomes" id="UP000004295">
    <property type="component" value="Unassembled WGS sequence"/>
</dbReference>
<gene>
    <name evidence="2" type="ORF">POREN0001_0980</name>
</gene>
<comment type="caution">
    <text evidence="2">The sequence shown here is derived from an EMBL/GenBank/DDBJ whole genome shotgun (WGS) entry which is preliminary data.</text>
</comment>